<protein>
    <recommendedName>
        <fullName evidence="4">YbjN domain-containing protein</fullName>
    </recommendedName>
</protein>
<evidence type="ECO:0000256" key="1">
    <source>
        <dbReference type="SAM" id="SignalP"/>
    </source>
</evidence>
<dbReference type="InterPro" id="IPR019660">
    <property type="entry name" value="Put_sensory_transdc_reg_YbjN"/>
</dbReference>
<organism evidence="2 3">
    <name type="scientific">Gemmobacter lanyuensis</name>
    <dbReference type="NCBI Taxonomy" id="1054497"/>
    <lineage>
        <taxon>Bacteria</taxon>
        <taxon>Pseudomonadati</taxon>
        <taxon>Pseudomonadota</taxon>
        <taxon>Alphaproteobacteria</taxon>
        <taxon>Rhodobacterales</taxon>
        <taxon>Paracoccaceae</taxon>
        <taxon>Gemmobacter</taxon>
    </lineage>
</organism>
<feature type="chain" id="PRO_5038031139" description="YbjN domain-containing protein" evidence="1">
    <location>
        <begin position="21"/>
        <end position="161"/>
    </location>
</feature>
<dbReference type="Pfam" id="PF10722">
    <property type="entry name" value="YbjN"/>
    <property type="match status" value="1"/>
</dbReference>
<dbReference type="Proteomes" id="UP000628984">
    <property type="component" value="Unassembled WGS sequence"/>
</dbReference>
<dbReference type="AlphaFoldDB" id="A0A918MIS6"/>
<evidence type="ECO:0008006" key="4">
    <source>
        <dbReference type="Google" id="ProtNLM"/>
    </source>
</evidence>
<evidence type="ECO:0000313" key="2">
    <source>
        <dbReference type="EMBL" id="GGW25948.1"/>
    </source>
</evidence>
<name>A0A918MIS6_9RHOB</name>
<dbReference type="CDD" id="cd17511">
    <property type="entry name" value="YbjN_AmyR-like"/>
    <property type="match status" value="1"/>
</dbReference>
<evidence type="ECO:0000313" key="3">
    <source>
        <dbReference type="Proteomes" id="UP000628984"/>
    </source>
</evidence>
<reference evidence="2" key="2">
    <citation type="submission" date="2020-09" db="EMBL/GenBank/DDBJ databases">
        <authorList>
            <person name="Sun Q."/>
            <person name="Kim S."/>
        </authorList>
    </citation>
    <scope>NUCLEOTIDE SEQUENCE</scope>
    <source>
        <strain evidence="2">KCTC 23714</strain>
    </source>
</reference>
<proteinExistence type="predicted"/>
<accession>A0A918MIS6</accession>
<reference evidence="2" key="1">
    <citation type="journal article" date="2014" name="Int. J. Syst. Evol. Microbiol.">
        <title>Complete genome sequence of Corynebacterium casei LMG S-19264T (=DSM 44701T), isolated from a smear-ripened cheese.</title>
        <authorList>
            <consortium name="US DOE Joint Genome Institute (JGI-PGF)"/>
            <person name="Walter F."/>
            <person name="Albersmeier A."/>
            <person name="Kalinowski J."/>
            <person name="Ruckert C."/>
        </authorList>
    </citation>
    <scope>NUCLEOTIDE SEQUENCE</scope>
    <source>
        <strain evidence="2">KCTC 23714</strain>
    </source>
</reference>
<sequence length="161" mass="16993">MKTLLATALALPFLAGPLLAQTQTGPATGLLSAADPQGLADALQGLGYKAQLATDDKGDPRIDSAADGANFSIWFYGCTNGKDCGSIQFSAGFDTPDGVDVAVLNEWNHSTRFGKAYADTTGDPHVELDVNTTGMLTPENFANTVGIWTQVLSDFQRHIGW</sequence>
<keyword evidence="3" id="KW-1185">Reference proteome</keyword>
<keyword evidence="1" id="KW-0732">Signal</keyword>
<feature type="signal peptide" evidence="1">
    <location>
        <begin position="1"/>
        <end position="20"/>
    </location>
</feature>
<dbReference type="EMBL" id="BMYQ01000002">
    <property type="protein sequence ID" value="GGW25948.1"/>
    <property type="molecule type" value="Genomic_DNA"/>
</dbReference>
<dbReference type="RefSeq" id="WP_189632979.1">
    <property type="nucleotide sequence ID" value="NZ_BMYQ01000002.1"/>
</dbReference>
<comment type="caution">
    <text evidence="2">The sequence shown here is derived from an EMBL/GenBank/DDBJ whole genome shotgun (WGS) entry which is preliminary data.</text>
</comment>
<gene>
    <name evidence="2" type="ORF">GCM10011452_12510</name>
</gene>